<sequence>MGMGQMTIPIYLASLPEGMSFTIDEISKDVPSNFWAYFSGKSTPRTISPEAVSEATSKGTRGVLLGEFMLRTDGFGLSSGQGASFLVKFTIAGRPDAYPDAVVQNMQGTLSIGTSEWGTFSRPDQTNFHWQIAGQSRTYTAKTPTLTYLDDSVIAVAYVPDQKSYLFGLTNEQTLIVKIMQTMVGGILTGHKVLWSTAAGMVAGIGGTVFAVVAWGVSKIDGI</sequence>
<evidence type="ECO:0000256" key="1">
    <source>
        <dbReference type="SAM" id="Phobius"/>
    </source>
</evidence>
<keyword evidence="1" id="KW-0812">Transmembrane</keyword>
<keyword evidence="3" id="KW-1185">Reference proteome</keyword>
<feature type="transmembrane region" description="Helical" evidence="1">
    <location>
        <begin position="193"/>
        <end position="217"/>
    </location>
</feature>
<organism evidence="2 3">
    <name type="scientific">Hohenbuehelia grisea</name>
    <dbReference type="NCBI Taxonomy" id="104357"/>
    <lineage>
        <taxon>Eukaryota</taxon>
        <taxon>Fungi</taxon>
        <taxon>Dikarya</taxon>
        <taxon>Basidiomycota</taxon>
        <taxon>Agaricomycotina</taxon>
        <taxon>Agaricomycetes</taxon>
        <taxon>Agaricomycetidae</taxon>
        <taxon>Agaricales</taxon>
        <taxon>Pleurotineae</taxon>
        <taxon>Pleurotaceae</taxon>
        <taxon>Hohenbuehelia</taxon>
    </lineage>
</organism>
<proteinExistence type="predicted"/>
<reference evidence="3" key="1">
    <citation type="submission" date="2024-06" db="EMBL/GenBank/DDBJ databases">
        <title>Multi-omics analyses provide insights into the biosynthesis of the anticancer antibiotic pleurotin in Hohenbuehelia grisea.</title>
        <authorList>
            <person name="Weaver J.A."/>
            <person name="Alberti F."/>
        </authorList>
    </citation>
    <scope>NUCLEOTIDE SEQUENCE [LARGE SCALE GENOMIC DNA]</scope>
    <source>
        <strain evidence="3">T-177</strain>
    </source>
</reference>
<keyword evidence="1" id="KW-0472">Membrane</keyword>
<gene>
    <name evidence="2" type="ORF">HGRIS_010711</name>
</gene>
<protein>
    <submittedName>
        <fullName evidence="2">Uncharacterized protein</fullName>
    </submittedName>
</protein>
<comment type="caution">
    <text evidence="2">The sequence shown here is derived from an EMBL/GenBank/DDBJ whole genome shotgun (WGS) entry which is preliminary data.</text>
</comment>
<evidence type="ECO:0000313" key="2">
    <source>
        <dbReference type="EMBL" id="KAL0948090.1"/>
    </source>
</evidence>
<evidence type="ECO:0000313" key="3">
    <source>
        <dbReference type="Proteomes" id="UP001556367"/>
    </source>
</evidence>
<dbReference type="EMBL" id="JASNQZ010000014">
    <property type="protein sequence ID" value="KAL0948090.1"/>
    <property type="molecule type" value="Genomic_DNA"/>
</dbReference>
<dbReference type="Proteomes" id="UP001556367">
    <property type="component" value="Unassembled WGS sequence"/>
</dbReference>
<accession>A0ABR3IY15</accession>
<name>A0ABR3IY15_9AGAR</name>
<keyword evidence="1" id="KW-1133">Transmembrane helix</keyword>